<evidence type="ECO:0000313" key="3">
    <source>
        <dbReference type="Proteomes" id="UP000178893"/>
    </source>
</evidence>
<reference evidence="2 3" key="1">
    <citation type="journal article" date="2016" name="Nat. Commun.">
        <title>Thousands of microbial genomes shed light on interconnected biogeochemical processes in an aquifer system.</title>
        <authorList>
            <person name="Anantharaman K."/>
            <person name="Brown C.T."/>
            <person name="Hug L.A."/>
            <person name="Sharon I."/>
            <person name="Castelle C.J."/>
            <person name="Probst A.J."/>
            <person name="Thomas B.C."/>
            <person name="Singh A."/>
            <person name="Wilkins M.J."/>
            <person name="Karaoz U."/>
            <person name="Brodie E.L."/>
            <person name="Williams K.H."/>
            <person name="Hubbard S.S."/>
            <person name="Banfield J.F."/>
        </authorList>
    </citation>
    <scope>NUCLEOTIDE SEQUENCE [LARGE SCALE GENOMIC DNA]</scope>
</reference>
<sequence length="230" mass="27358">MKKKDRKKPRRHKGPISLEDRLNIYWRQHKRNLYPEELISLALTIEGNQLTKELMKERVLREFLTRADLNFDLFDRMLNATKDIFGLKKNKNTKNEFLKQCFDICTENNLVELTEAGFPEAVAELFRRIETGSISRRRSLQVLIRFFKVTTSAEGRITIWKKIARLNPNEDDLKDILDLTYGKSAFYKVTSAIEKYIRKRAKRKAKKIIIRIKELIKEIERQKDKKQGQE</sequence>
<keyword evidence="1" id="KW-0175">Coiled coil</keyword>
<evidence type="ECO:0000313" key="2">
    <source>
        <dbReference type="EMBL" id="OGZ17432.1"/>
    </source>
</evidence>
<dbReference type="EMBL" id="MHLW01000038">
    <property type="protein sequence ID" value="OGZ17432.1"/>
    <property type="molecule type" value="Genomic_DNA"/>
</dbReference>
<comment type="caution">
    <text evidence="2">The sequence shown here is derived from an EMBL/GenBank/DDBJ whole genome shotgun (WGS) entry which is preliminary data.</text>
</comment>
<protein>
    <submittedName>
        <fullName evidence="2">Uncharacterized protein</fullName>
    </submittedName>
</protein>
<organism evidence="2 3">
    <name type="scientific">Candidatus Nealsonbacteria bacterium RBG_13_37_56</name>
    <dbReference type="NCBI Taxonomy" id="1801661"/>
    <lineage>
        <taxon>Bacteria</taxon>
        <taxon>Candidatus Nealsoniibacteriota</taxon>
    </lineage>
</organism>
<gene>
    <name evidence="2" type="ORF">A2V72_00360</name>
</gene>
<evidence type="ECO:0000256" key="1">
    <source>
        <dbReference type="SAM" id="Coils"/>
    </source>
</evidence>
<accession>A0A1G2DVJ9</accession>
<name>A0A1G2DVJ9_9BACT</name>
<dbReference type="AlphaFoldDB" id="A0A1G2DVJ9"/>
<dbReference type="Proteomes" id="UP000178893">
    <property type="component" value="Unassembled WGS sequence"/>
</dbReference>
<feature type="coiled-coil region" evidence="1">
    <location>
        <begin position="198"/>
        <end position="229"/>
    </location>
</feature>
<proteinExistence type="predicted"/>